<dbReference type="Gene3D" id="2.160.20.10">
    <property type="entry name" value="Single-stranded right-handed beta-helix, Pectin lyase-like"/>
    <property type="match status" value="1"/>
</dbReference>
<dbReference type="InterPro" id="IPR012334">
    <property type="entry name" value="Pectin_lyas_fold"/>
</dbReference>
<gene>
    <name evidence="2" type="ORF">AWB67_06199</name>
</gene>
<feature type="domain" description="Filamentous haemagglutinin FhaB/tRNA nuclease CdiA-like TPS" evidence="1">
    <location>
        <begin position="47"/>
        <end position="158"/>
    </location>
</feature>
<comment type="caution">
    <text evidence="2">The sequence shown here is derived from an EMBL/GenBank/DDBJ whole genome shotgun (WGS) entry which is preliminary data.</text>
</comment>
<dbReference type="InterPro" id="IPR011050">
    <property type="entry name" value="Pectin_lyase_fold/virulence"/>
</dbReference>
<protein>
    <submittedName>
        <fullName evidence="2">Filamentous hemagglutinin-like protein</fullName>
    </submittedName>
</protein>
<keyword evidence="3" id="KW-1185">Reference proteome</keyword>
<dbReference type="SUPFAM" id="SSF51126">
    <property type="entry name" value="Pectin lyase-like"/>
    <property type="match status" value="1"/>
</dbReference>
<dbReference type="PANTHER" id="PTHR12338">
    <property type="entry name" value="AUTOTRANSPORTER"/>
    <property type="match status" value="1"/>
</dbReference>
<dbReference type="Proteomes" id="UP000054925">
    <property type="component" value="Unassembled WGS sequence"/>
</dbReference>
<sequence length="793" mass="80929">MHTLEHLAVPMHKPAAVVIDSRDTLRFRVLCAILLALSVHGASALAAGPMPNGERFVAGAGTISSNGTGLNITQSTPRAVIDWRSFSIGNGNSVSVNNGTGATLSRVTGTARSVIDGRLSATGSFYLINPQGVLIGASGVVTIGGRFVASTLDVGNDAFMSGGLLTLNGSGDGAVVNLGKISSSGGDVFLISRKLTENDGSILALNGTAELATGGQVLLKDSASGPQVFVQAGTRGDVVNNGTIRAVQIHLEAADGNVFALAGKQGELHATGTATRDGHVWLVAERGTAHQHDLVVATNADGSGGTVDTNANALHLDDARVRAAQWNVRTPEFNAGPHNAKTLSKNLTRGTSVTVDATGANGSSGDIKMLSTLRWRGDASLTLNANYSVTLGSITTISNKGAGHLTLRADASGIDNGGSITSRGTIDWSKSTGVVSALYDMNGTYAPDNIRSNATWLAAPYSGLKTQVTAYQLVNSMEDLTKVSLNLSGIYALGRDLDASSPSTPFEPIGLRSETGFAGQFDGFGHLIRNVRVLDSQQAEGADSPLGLFATIAKSGVIRNLVLADASANAISGPLGVLAGRSAGLITYVFTSGTVLVYGIIGNDAGGLVGVNTGVISRSGSSVDVGSQGWLGGLVGENIGTITQSYASGAVGGGSHGYSGGLIGGNSGLIRQSYATGYSSATGNGGLVDFNGGTIEESLATAKVDQVFLPTYRGGIARENSGHIATDVYWDRQATGESVGVGSGTQVPSQNGLSTAQMSVKASFGPTWNFGEGGAWVIPLGYQHPILQWQLAN</sequence>
<reference evidence="2" key="1">
    <citation type="submission" date="2016-01" db="EMBL/GenBank/DDBJ databases">
        <authorList>
            <person name="Peeters C."/>
        </authorList>
    </citation>
    <scope>NUCLEOTIDE SEQUENCE [LARGE SCALE GENOMIC DNA]</scope>
    <source>
        <strain evidence="2">LMG 22937</strain>
    </source>
</reference>
<dbReference type="Pfam" id="PF05860">
    <property type="entry name" value="TPS"/>
    <property type="match status" value="1"/>
</dbReference>
<evidence type="ECO:0000313" key="3">
    <source>
        <dbReference type="Proteomes" id="UP000054925"/>
    </source>
</evidence>
<dbReference type="NCBIfam" id="TIGR01901">
    <property type="entry name" value="adhes_NPXG"/>
    <property type="match status" value="1"/>
</dbReference>
<dbReference type="EMBL" id="FCOL02000081">
    <property type="protein sequence ID" value="SAL82699.1"/>
    <property type="molecule type" value="Genomic_DNA"/>
</dbReference>
<dbReference type="PANTHER" id="PTHR12338:SF5">
    <property type="entry name" value="ANTIGEN 43-RELATED"/>
    <property type="match status" value="1"/>
</dbReference>
<organism evidence="2 3">
    <name type="scientific">Caballeronia terrestris</name>
    <dbReference type="NCBI Taxonomy" id="1226301"/>
    <lineage>
        <taxon>Bacteria</taxon>
        <taxon>Pseudomonadati</taxon>
        <taxon>Pseudomonadota</taxon>
        <taxon>Betaproteobacteria</taxon>
        <taxon>Burkholderiales</taxon>
        <taxon>Burkholderiaceae</taxon>
        <taxon>Caballeronia</taxon>
    </lineage>
</organism>
<evidence type="ECO:0000259" key="1">
    <source>
        <dbReference type="SMART" id="SM00912"/>
    </source>
</evidence>
<dbReference type="AlphaFoldDB" id="A0A158KPM2"/>
<proteinExistence type="predicted"/>
<dbReference type="SMART" id="SM00912">
    <property type="entry name" value="Haemagg_act"/>
    <property type="match status" value="1"/>
</dbReference>
<dbReference type="InterPro" id="IPR050909">
    <property type="entry name" value="Bact_Autotransporter_VF"/>
</dbReference>
<dbReference type="RefSeq" id="WP_235025422.1">
    <property type="nucleotide sequence ID" value="NZ_FCOL02000081.1"/>
</dbReference>
<dbReference type="Gene3D" id="2.160.20.110">
    <property type="match status" value="1"/>
</dbReference>
<dbReference type="InterPro" id="IPR008638">
    <property type="entry name" value="FhaB/CdiA-like_TPS"/>
</dbReference>
<name>A0A158KPM2_9BURK</name>
<evidence type="ECO:0000313" key="2">
    <source>
        <dbReference type="EMBL" id="SAL82699.1"/>
    </source>
</evidence>
<accession>A0A158KPM2</accession>